<sequence length="45" mass="5366">MHRSFIMVIFLILSHSFVSLHWFPLVNHLSSMKKKIPISCHILIY</sequence>
<evidence type="ECO:0000313" key="2">
    <source>
        <dbReference type="EMBL" id="MBX60285.1"/>
    </source>
</evidence>
<keyword evidence="1" id="KW-1133">Transmembrane helix</keyword>
<dbReference type="EMBL" id="GGEC01079801">
    <property type="protein sequence ID" value="MBX60285.1"/>
    <property type="molecule type" value="Transcribed_RNA"/>
</dbReference>
<proteinExistence type="predicted"/>
<reference evidence="2" key="1">
    <citation type="submission" date="2018-02" db="EMBL/GenBank/DDBJ databases">
        <title>Rhizophora mucronata_Transcriptome.</title>
        <authorList>
            <person name="Meera S.P."/>
            <person name="Sreeshan A."/>
            <person name="Augustine A."/>
        </authorList>
    </citation>
    <scope>NUCLEOTIDE SEQUENCE</scope>
    <source>
        <tissue evidence="2">Leaf</tissue>
    </source>
</reference>
<protein>
    <submittedName>
        <fullName evidence="2">Uncharacterized protein</fullName>
    </submittedName>
</protein>
<keyword evidence="1" id="KW-0472">Membrane</keyword>
<evidence type="ECO:0000256" key="1">
    <source>
        <dbReference type="SAM" id="Phobius"/>
    </source>
</evidence>
<name>A0A2P2Q016_RHIMU</name>
<dbReference type="AlphaFoldDB" id="A0A2P2Q016"/>
<feature type="transmembrane region" description="Helical" evidence="1">
    <location>
        <begin position="6"/>
        <end position="26"/>
    </location>
</feature>
<keyword evidence="1" id="KW-0812">Transmembrane</keyword>
<organism evidence="2">
    <name type="scientific">Rhizophora mucronata</name>
    <name type="common">Asiatic mangrove</name>
    <dbReference type="NCBI Taxonomy" id="61149"/>
    <lineage>
        <taxon>Eukaryota</taxon>
        <taxon>Viridiplantae</taxon>
        <taxon>Streptophyta</taxon>
        <taxon>Embryophyta</taxon>
        <taxon>Tracheophyta</taxon>
        <taxon>Spermatophyta</taxon>
        <taxon>Magnoliopsida</taxon>
        <taxon>eudicotyledons</taxon>
        <taxon>Gunneridae</taxon>
        <taxon>Pentapetalae</taxon>
        <taxon>rosids</taxon>
        <taxon>fabids</taxon>
        <taxon>Malpighiales</taxon>
        <taxon>Rhizophoraceae</taxon>
        <taxon>Rhizophora</taxon>
    </lineage>
</organism>
<accession>A0A2P2Q016</accession>